<dbReference type="InterPro" id="IPR013968">
    <property type="entry name" value="PKS_KR"/>
</dbReference>
<dbReference type="PROSITE" id="PS01162">
    <property type="entry name" value="QOR_ZETA_CRYSTAL"/>
    <property type="match status" value="1"/>
</dbReference>
<dbReference type="PROSITE" id="PS52019">
    <property type="entry name" value="PKS_MFAS_DH"/>
    <property type="match status" value="1"/>
</dbReference>
<dbReference type="SMART" id="SM00826">
    <property type="entry name" value="PKS_DH"/>
    <property type="match status" value="1"/>
</dbReference>
<dbReference type="SMART" id="SM00823">
    <property type="entry name" value="PKS_PP"/>
    <property type="match status" value="3"/>
</dbReference>
<evidence type="ECO:0000256" key="5">
    <source>
        <dbReference type="ARBA" id="ARBA00023315"/>
    </source>
</evidence>
<reference evidence="11" key="1">
    <citation type="journal article" date="2019" name="Int. J. Syst. Evol. Microbiol.">
        <title>The Global Catalogue of Microorganisms (GCM) 10K type strain sequencing project: providing services to taxonomists for standard genome sequencing and annotation.</title>
        <authorList>
            <consortium name="The Broad Institute Genomics Platform"/>
            <consortium name="The Broad Institute Genome Sequencing Center for Infectious Disease"/>
            <person name="Wu L."/>
            <person name="Ma J."/>
        </authorList>
    </citation>
    <scope>NUCLEOTIDE SEQUENCE [LARGE SCALE GENOMIC DNA]</scope>
    <source>
        <strain evidence="11">JCM 18304</strain>
    </source>
</reference>
<dbReference type="Gene3D" id="1.10.1200.10">
    <property type="entry name" value="ACP-like"/>
    <property type="match status" value="3"/>
</dbReference>
<dbReference type="NCBIfam" id="NF045894">
    <property type="entry name" value="PKS_plus_SDR"/>
    <property type="match status" value="1"/>
</dbReference>
<evidence type="ECO:0000313" key="10">
    <source>
        <dbReference type="EMBL" id="GAA5201795.1"/>
    </source>
</evidence>
<sequence length="4824" mass="502003">MATPGTFTAFSRQRGLAEDGRCKSFADAADGTGWGEGAGVVLVERLSEARRNGHPILAVLRGSAVNQDGASSGLTAPNGPSQQRVIKAALAAAGLTTGDVDLVEAHGTGTVLGDPIEAQALLATYGQDRPSDRPLWLGSVKSNIGHTQAAAGVAGLIKTVLAMRAGVMPPTLHVDQPSGRIDWSAGGVRLLTAARDWTQTDHPRRAAVSSFGVSGTNAHVIVEEAPAGAEAPVTEPSTVELDSPVVPWVLSARSPGALAGWARNLLGRAAGDEPLAVGRALLTTRSRFEHRAVVLGADRDERTAGLTALAGDAPDANVVTGRVVPGQTVWVFPGQGSQWTGMATELLDTAPVFADTIAECEAAFGGLVDWSLIEVLRGGDDLERVDVVQPALFAVHVALARLWQSYGVVPDAVIGHSQGEIAAAVVAGALSLADGARVVVLRSRALVALSGSGGMVSVAAPAEQVSALLPAGVEIAAINGPGATVVSGPVDALADFRARCDDLRTRVLPVDYASHCALVEPVRDELLSVLAEIEPTRAETPFFSTVTGGWLSGEELDAGYWYRNLRQTVRLDEAVTTLIAEGYTRFLESSAHPVLTPAIAAHEDVHTVATLRRGEGGPRRFLTALAEAHCAGVDVDFGPALPGDPPRVDLPTYPFQRRRYWLDVALDGGGRTADPDQWRYRVRWTPVVVPAADTPAGRWLVVSDEPDQRRLPVPPGDGVTVLGWDADPTPYLADPELTGVIADRPRLGGLLTLAQRLAAVDRDAALWIVTRGAVTTGPDDPTVPDPAQAEVWGAARVVALEDARHWGGIVDLPTDADPSTDYAGGIVAILAADTDEDQLAVRGNAVLARRLVVAPPPAVTAPWRPEGTTLITGGTGALGAHVARRLARNGARRLVLASRRGPDAPGVAELSAELAQAGAEVAVVACDLTDRERLAALIAAESPATVVHAAGLPQATALVDLTADECEAIVVAKADAADVLDDLLGDAATTLVLFSSNSGVWGSAGQFAYAAANAHLDALAERRRANGRHALAVAWGSWAGDGMAAADGAREHLRRRGLREMAPDQALDALQRALDADETFVAVADVDWARFAAGFTASRRRPLIDELPGVREFLAENEGGDRPAGNERAARLAALPAAEAVPDLMELIRSEAAVVTGHDGAAAVDPDRAFRDLGFDSLTAVELRNRLVAALGLRLPATLVFDHPNPRVLAAHLWDRLAGSTAEQAVEVATASDEPIAIVAMGCRYPGGVTSPEQLWQLVADGVDAVTPFPADRGWDLDTLLDPDPDRLGASHTREGGFLDGAGAFDADFFGISPREALAMDPQQRLLLETSWETFERAGIDPRSLRGSRIGVFIGATSSGYGVGADDSTGGSEGYMLTGSAPAVLSGRLSYTFGLEGPAVTVDTACSSSLVALHLASQALRQGECTSALAGGVVVMAHPSAFVEFSRQRGLAGDGRCKSFAEAADGTGWGEGVGLVLLERLSDAQRLGHRVLAVVRGSAVNQDGASNGLSAPNGPSQQRVIRAALANAGLSTTDVDVVEAHGTGTRLGDPIEAQALLATYGQDRPEDRPLWLGSVKSNIGHTQSAAGVAGVIKMVMAMHAGVLPRTLHVDAPSSHVDWTEGAVRLLTEQREWVGDGPRRAGISAFGVSGTNAHVLLEQGPEAAARTASVDGAVRPSVPWVLSGRSRGAVADLAGRLLPLVDGGDSVAAGLLNRGLWECRSVVLPSGLSAGLAALAEGRESPFVVSGEALPTPSRLGVVFTGQGAQRVGMGAGLAQVFPVFAGALDEVCGLFGSGLREVIESGVGLERTGWAQPALFAVEVALWRLLESFGVRPSVVAGHSIGEVVAAHVAGVLSLVDAVRLVAARASLMEALPEGGAMVAVNVSEDAALRVLPGGVAAVNGPSSVVLSGAEGEVLAAVEALGEVRSRRLVVSHAFHSVLMEPMLAEFAAVVESLEFGEPVLSAVSTVTGQPVEPGLWTDPGYWVEQVRKTVRFGDAVSALEGSGISALLELGPDGPLTAAAKEVLGSGVTAVAAQRRDRDEVDTFLSALARLYVTGTPVQWPNSAAPELELPTYPFQHQHYWLKSARPAASTAADEAFWSAVERDDLATELGVTPALADAVRPALAEWWRQRQETSAVDSWRYRVVWRPVDTAPARLAGTWLVVTPADGSGRDVVEALRAHADDLVEITETEWPERAADRQPRGIVSLLALSPGNELAGNLPLLSGDGDGVPLWCLTRGAAATGPADPPTAPEQAQSWGLGLVAQLEITDRQVGLLDLPPVLDDRAAARLAGVLDGGPTEDQLALRPSGLSARRLVRAPQRANARDWRPRGTVLITGGTGALGGALARTLAADGAEHLLLVSRAGDRAPGAADLADELRAAGTAVTVAACDLTDRDEVDRLLASVPAQAPLTAVFHAAGYGRFTPLAEATPADLAEVSAAKVLGARHLHEALGDTPLDAFVLFSSIAGVWGSGHQGGYAAGNAYLDALALYRRSRGLAATAVAWGPWGGTGMAAGEEAESELRRRGLRPLPPVTALAALRQAINGQEATVVVADVDWDRFAAGYAAQRARPLMAELPDFAAAQQGRQRGGADADRFHARLAAVPAAERPRAVTDLVRRHAATVLGHAGADAIDPGRPFAELGFDSLTAVELRNALSAETGVALPTTLVFDHPNAAAVAEFLLGELGSGTPDEQIAVASTATVEPIAIVAMSCRYPGDVRSAADLWRLVAEERDGIAGFPADRGWDVETLFDPDPDRPGHSYVRDGGFVTGAADFDASFFGISPREALAMDPQQRLLLEGAWEVFERAGIDPRSLRGSRTGVFAGTNGQDYVHLMTRAADDVEGHLLTGNTSSVVSGRISYTLGLEGPAVSVDTACSSSLVALHLAVRSLRSGECDLALAGGVTVMSTPGAFVEFSRQGGLASNGRCKSFAEAADGTGWAEGAGLLLVERLSDAVRHGHPVLAVVRGSAVNQDGASNGLTAPNGPAQQRVIRAALSDARLSPDDIDAVEAHGTGTRLGDPIEAHALLAVYGGEDRDPDRPLWLGSIKSNIGHTQAAAGVAGVIKMVMAMRAGTLPRTLHVDEPSRQVDWSAGGVRLLTAARPWEAPGDRPRRAGVSSFGISGTNAHILIEQAPQPAVERAPEPVGPLPWPLSARTAEALRDQAAALLPMLRDPAARADDIGLTLAAGRAALEHRAVVVAGDRDGRIRALEAVAAGTDAATVTAGVAGDPGRLAVLFSGQGSQRAGMGRELYARYPAFADAFDAVCAHFDAHLDRPLRDLVLTPPDGTSGTPLDETGYTQPALFAIEVALYRLLEHWGVRADVVGGHSIGELAAAHIAGVLSLADAVTLVAARGALMQALPAGGAMVSLAAAEDEVDAAIAGDPDAAGVGVAAVNGPRSVVIAGDEEAVSRIAAGFAERGVKTRRLRVSHAFHSPHMEPMLDRFRRVAEGLTYAPPAIPMISNLTGTLVRDEVTGPDYWVRHVREAVRFADGLRALEAYGVRTVIEAGPDGVLTTMAREVLEPDEVTVAPLSRADRPEEQTLLAALATVHVRGVPVDWAAAYAGTDAHRVDLPTYPFQRKRYWPRLGAGSGDVTGTGLVASGHPLLPAELALADSEATVLSGVLSPAAQPWLAEHVVLGETLLPGTAFLELAVRAGLQTGCDTVEELTIEAPLALAGTGRVAIQVNVGEPDGDGRRSFTVHSRPDGATGEPWIRHAAGSLAPGDAKADDLGEWPPPGATPLPVDTCYDDLTEAGFGYGPAFRGLRAAWYRGEDLYAEAELPEAYHADAAGYGLHPALLDSALHALALMPGEQSGPRVPFAWSGVSLRAAGATAIRVRIAGASGGGTVEVTVADPTGAPVARVESLALRPAAAPGARTGSRRDLFRVDWMPVTATGDGPDGLAVRGWAVLGADDAGLLDAFVAPRYPDAAAVSAAVERGDPPDTVLHAVPAHSPRAVHRVLDVLRDWFARDELDGVRLVLVTRGAVSAGAGEPVPDLDAAGVWGLARSAQSEHPGRLVLLDLDAPATPALTAEAAGTGEPQLAARGGALLAPRLTRLDDRDTLRPPDGTDLWRLDSRAPGSLAELTLVPNPEAGEPLRPGEVRVGIRAAGMNFRDVLGALGMYPGRPVIGIEGAGVVIECGSDVTGLVPGDRVAGFFPGCFGPVAVADQRMLSPVPEGWSFLVAASAPIVFLTAYYGLVDLAGLRPGEKVLVHAGAGGVGMAAIQLARHLGAEVFATASPGKQHVLRELGVPEDHIASSRDTTFREKFLEVTGGSGVDVVLDALAREFVDASLDLLPRGGRFLEMGKTDIRDPEQVSAAWPGVLYQAFDLVEAGPDRISQLFAAVRGLFEDGTLRPLPVRAWDVRRAPEAFRYLSQARHIGKVVLTIPASVRPGTALITGGTGDLGRHVARHLVREHGFRRLLLISRTGPEAPGAAELVAELAAAGADARVVAADVADPAALAAAVDALPGDEPLTTVIHAAGVLDDGVLASLTGERLDTVLRPKVAGALALHELTLRRPVSAFVLFSSAAATLGAPGQGNYAAANAFLDALAADRRAVGLPATALGWGPWSGGGMLATVRDPGRATRSAIGLFQPEEALTLLDAALREPDAALLPIRFDLSVLAGNDVPPLMRALRKTAVRPVAAAGRADGGAQGAGFADRIAALDPARRDAELLDLVRAQVAAVLGHDSADEIDETRGLVDLGFDSLTAVELRNRLNATTGLRLPATLIFDYPTPAAVAGLLSERLTPQPQGAAQLLGELERLERLLTGQHAVNGEHALVTARLEGLLSRWRSTGDEPDGGTENDFEAATDDEMFDLIDREFGLS</sequence>
<feature type="domain" description="PKS/mFAS DH" evidence="9">
    <location>
        <begin position="3601"/>
        <end position="3874"/>
    </location>
</feature>
<dbReference type="SMART" id="SM00825">
    <property type="entry name" value="PKS_KS"/>
    <property type="match status" value="3"/>
</dbReference>
<dbReference type="InterPro" id="IPR009081">
    <property type="entry name" value="PP-bd_ACP"/>
</dbReference>
<dbReference type="Pfam" id="PF08240">
    <property type="entry name" value="ADH_N"/>
    <property type="match status" value="1"/>
</dbReference>
<dbReference type="InterPro" id="IPR011032">
    <property type="entry name" value="GroES-like_sf"/>
</dbReference>
<feature type="region of interest" description="N-terminal hotdog fold" evidence="6">
    <location>
        <begin position="3601"/>
        <end position="3725"/>
    </location>
</feature>
<dbReference type="Gene3D" id="3.40.366.10">
    <property type="entry name" value="Malonyl-Coenzyme A Acyl Carrier Protein, domain 2"/>
    <property type="match status" value="3"/>
</dbReference>
<evidence type="ECO:0000256" key="3">
    <source>
        <dbReference type="ARBA" id="ARBA00022679"/>
    </source>
</evidence>
<dbReference type="CDD" id="cd08952">
    <property type="entry name" value="KR_1_SDR_x"/>
    <property type="match status" value="2"/>
</dbReference>
<dbReference type="Pfam" id="PF16197">
    <property type="entry name" value="KAsynt_C_assoc"/>
    <property type="match status" value="3"/>
</dbReference>
<feature type="active site" description="Proton acceptor; for dehydratase activity" evidence="6">
    <location>
        <position position="3633"/>
    </location>
</feature>
<dbReference type="InterPro" id="IPR014043">
    <property type="entry name" value="Acyl_transferase_dom"/>
</dbReference>
<evidence type="ECO:0000259" key="8">
    <source>
        <dbReference type="PROSITE" id="PS52004"/>
    </source>
</evidence>
<dbReference type="SUPFAM" id="SSF53901">
    <property type="entry name" value="Thiolase-like"/>
    <property type="match status" value="3"/>
</dbReference>
<dbReference type="InterPro" id="IPR032821">
    <property type="entry name" value="PKS_assoc"/>
</dbReference>
<keyword evidence="4" id="KW-0511">Multifunctional enzyme</keyword>
<dbReference type="Pfam" id="PF00550">
    <property type="entry name" value="PP-binding"/>
    <property type="match status" value="3"/>
</dbReference>
<dbReference type="SMART" id="SM00822">
    <property type="entry name" value="PKS_KR"/>
    <property type="match status" value="3"/>
</dbReference>
<dbReference type="EMBL" id="BAABJQ010000054">
    <property type="protein sequence ID" value="GAA5201795.1"/>
    <property type="molecule type" value="Genomic_DNA"/>
</dbReference>
<feature type="domain" description="Carrier" evidence="7">
    <location>
        <begin position="4670"/>
        <end position="4745"/>
    </location>
</feature>
<dbReference type="SUPFAM" id="SSF55048">
    <property type="entry name" value="Probable ACP-binding domain of malonyl-CoA ACP transacylase"/>
    <property type="match status" value="3"/>
</dbReference>
<dbReference type="PANTHER" id="PTHR43775">
    <property type="entry name" value="FATTY ACID SYNTHASE"/>
    <property type="match status" value="1"/>
</dbReference>
<dbReference type="InterPro" id="IPR036291">
    <property type="entry name" value="NAD(P)-bd_dom_sf"/>
</dbReference>
<keyword evidence="3" id="KW-0808">Transferase</keyword>
<dbReference type="CDD" id="cd00833">
    <property type="entry name" value="PKS"/>
    <property type="match status" value="3"/>
</dbReference>
<dbReference type="SUPFAM" id="SSF47336">
    <property type="entry name" value="ACP-like"/>
    <property type="match status" value="3"/>
</dbReference>
<proteinExistence type="predicted"/>
<dbReference type="Pfam" id="PF00698">
    <property type="entry name" value="Acyl_transf_1"/>
    <property type="match status" value="3"/>
</dbReference>
<evidence type="ECO:0000256" key="1">
    <source>
        <dbReference type="ARBA" id="ARBA00022450"/>
    </source>
</evidence>
<dbReference type="Gene3D" id="3.90.180.10">
    <property type="entry name" value="Medium-chain alcohol dehydrogenases, catalytic domain"/>
    <property type="match status" value="1"/>
</dbReference>
<dbReference type="InterPro" id="IPR020807">
    <property type="entry name" value="PKS_DH"/>
</dbReference>
<dbReference type="CDD" id="cd05195">
    <property type="entry name" value="enoyl_red"/>
    <property type="match status" value="1"/>
</dbReference>
<dbReference type="Pfam" id="PF08659">
    <property type="entry name" value="KR"/>
    <property type="match status" value="3"/>
</dbReference>
<dbReference type="Pfam" id="PF00109">
    <property type="entry name" value="ketoacyl-synt"/>
    <property type="match status" value="3"/>
</dbReference>
<dbReference type="InterPro" id="IPR042104">
    <property type="entry name" value="PKS_dehydratase_sf"/>
</dbReference>
<dbReference type="InterPro" id="IPR014031">
    <property type="entry name" value="Ketoacyl_synth_C"/>
</dbReference>
<comment type="caution">
    <text evidence="10">The sequence shown here is derived from an EMBL/GenBank/DDBJ whole genome shotgun (WGS) entry which is preliminary data.</text>
</comment>
<keyword evidence="2" id="KW-0597">Phosphoprotein</keyword>
<dbReference type="PROSITE" id="PS52004">
    <property type="entry name" value="KS3_2"/>
    <property type="match status" value="3"/>
</dbReference>
<evidence type="ECO:0000256" key="2">
    <source>
        <dbReference type="ARBA" id="ARBA00022553"/>
    </source>
</evidence>
<dbReference type="InterPro" id="IPR020843">
    <property type="entry name" value="ER"/>
</dbReference>
<dbReference type="Gene3D" id="3.10.129.110">
    <property type="entry name" value="Polyketide synthase dehydratase"/>
    <property type="match status" value="1"/>
</dbReference>
<feature type="domain" description="Ketosynthase family 3 (KS3)" evidence="8">
    <location>
        <begin position="1"/>
        <end position="224"/>
    </location>
</feature>
<evidence type="ECO:0000259" key="7">
    <source>
        <dbReference type="PROSITE" id="PS50075"/>
    </source>
</evidence>
<dbReference type="InterPro" id="IPR016039">
    <property type="entry name" value="Thiolase-like"/>
</dbReference>
<feature type="domain" description="Ketosynthase family 3 (KS3)" evidence="8">
    <location>
        <begin position="2702"/>
        <end position="3130"/>
    </location>
</feature>
<dbReference type="Pfam" id="PF14765">
    <property type="entry name" value="PS-DH"/>
    <property type="match status" value="1"/>
</dbReference>
<dbReference type="InterPro" id="IPR018201">
    <property type="entry name" value="Ketoacyl_synth_AS"/>
</dbReference>
<dbReference type="SMART" id="SM00829">
    <property type="entry name" value="PKS_ER"/>
    <property type="match status" value="1"/>
</dbReference>
<dbReference type="PROSITE" id="PS50075">
    <property type="entry name" value="CARRIER"/>
    <property type="match status" value="3"/>
</dbReference>
<gene>
    <name evidence="10" type="ORF">GCM10023322_82470</name>
</gene>
<dbReference type="PROSITE" id="PS00012">
    <property type="entry name" value="PHOSPHOPANTETHEINE"/>
    <property type="match status" value="3"/>
</dbReference>
<keyword evidence="5" id="KW-0012">Acyltransferase</keyword>
<feature type="active site" description="Proton donor; for dehydratase activity" evidence="6">
    <location>
        <position position="3797"/>
    </location>
</feature>
<dbReference type="SMART" id="SM00827">
    <property type="entry name" value="PKS_AT"/>
    <property type="match status" value="3"/>
</dbReference>
<dbReference type="InterPro" id="IPR013154">
    <property type="entry name" value="ADH-like_N"/>
</dbReference>
<dbReference type="Proteomes" id="UP001501570">
    <property type="component" value="Unassembled WGS sequence"/>
</dbReference>
<dbReference type="Gene3D" id="6.10.140.1830">
    <property type="match status" value="1"/>
</dbReference>
<accession>A0ABP9SV69</accession>
<name>A0ABP9SV69_9ACTN</name>
<evidence type="ECO:0000313" key="11">
    <source>
        <dbReference type="Proteomes" id="UP001501570"/>
    </source>
</evidence>
<evidence type="ECO:0000256" key="6">
    <source>
        <dbReference type="PROSITE-ProRule" id="PRU01363"/>
    </source>
</evidence>
<dbReference type="InterPro" id="IPR016036">
    <property type="entry name" value="Malonyl_transacylase_ACP-bd"/>
</dbReference>
<feature type="domain" description="Carrier" evidence="7">
    <location>
        <begin position="2610"/>
        <end position="2685"/>
    </location>
</feature>
<dbReference type="PROSITE" id="PS00606">
    <property type="entry name" value="KS3_1"/>
    <property type="match status" value="2"/>
</dbReference>
<dbReference type="InterPro" id="IPR049900">
    <property type="entry name" value="PKS_mFAS_DH"/>
</dbReference>
<dbReference type="Pfam" id="PF02801">
    <property type="entry name" value="Ketoacyl-synt_C"/>
    <property type="match status" value="3"/>
</dbReference>
<dbReference type="SUPFAM" id="SSF52151">
    <property type="entry name" value="FabD/lysophospholipase-like"/>
    <property type="match status" value="3"/>
</dbReference>
<dbReference type="SUPFAM" id="SSF51735">
    <property type="entry name" value="NAD(P)-binding Rossmann-fold domains"/>
    <property type="match status" value="7"/>
</dbReference>
<keyword evidence="11" id="KW-1185">Reference proteome</keyword>
<dbReference type="InterPro" id="IPR036736">
    <property type="entry name" value="ACP-like_sf"/>
</dbReference>
<dbReference type="PANTHER" id="PTHR43775:SF51">
    <property type="entry name" value="INACTIVE PHENOLPHTHIOCEROL SYNTHESIS POLYKETIDE SYNTHASE TYPE I PKS1-RELATED"/>
    <property type="match status" value="1"/>
</dbReference>
<dbReference type="InterPro" id="IPR001227">
    <property type="entry name" value="Ac_transferase_dom_sf"/>
</dbReference>
<dbReference type="Gene3D" id="3.40.50.11460">
    <property type="match status" value="1"/>
</dbReference>
<dbReference type="InterPro" id="IPR006162">
    <property type="entry name" value="Ppantetheine_attach_site"/>
</dbReference>
<dbReference type="InterPro" id="IPR016035">
    <property type="entry name" value="Acyl_Trfase/lysoPLipase"/>
</dbReference>
<dbReference type="InterPro" id="IPR020806">
    <property type="entry name" value="PKS_PP-bd"/>
</dbReference>
<evidence type="ECO:0000259" key="9">
    <source>
        <dbReference type="PROSITE" id="PS52019"/>
    </source>
</evidence>
<dbReference type="Pfam" id="PF13602">
    <property type="entry name" value="ADH_zinc_N_2"/>
    <property type="match status" value="1"/>
</dbReference>
<organism evidence="10 11">
    <name type="scientific">Rugosimonospora acidiphila</name>
    <dbReference type="NCBI Taxonomy" id="556531"/>
    <lineage>
        <taxon>Bacteria</taxon>
        <taxon>Bacillati</taxon>
        <taxon>Actinomycetota</taxon>
        <taxon>Actinomycetes</taxon>
        <taxon>Micromonosporales</taxon>
        <taxon>Micromonosporaceae</taxon>
        <taxon>Rugosimonospora</taxon>
    </lineage>
</organism>
<dbReference type="InterPro" id="IPR050091">
    <property type="entry name" value="PKS_NRPS_Biosynth_Enz"/>
</dbReference>
<dbReference type="InterPro" id="IPR049551">
    <property type="entry name" value="PKS_DH_C"/>
</dbReference>
<evidence type="ECO:0000256" key="4">
    <source>
        <dbReference type="ARBA" id="ARBA00023268"/>
    </source>
</evidence>
<feature type="domain" description="Ketosynthase family 3 (KS3)" evidence="8">
    <location>
        <begin position="1233"/>
        <end position="1658"/>
    </location>
</feature>
<dbReference type="InterPro" id="IPR002364">
    <property type="entry name" value="Quin_OxRdtase/zeta-crystal_CS"/>
</dbReference>
<protein>
    <recommendedName>
        <fullName evidence="12">Acyl transferase domain-containing protein</fullName>
    </recommendedName>
</protein>
<dbReference type="InterPro" id="IPR057326">
    <property type="entry name" value="KR_dom"/>
</dbReference>
<feature type="region of interest" description="C-terminal hotdog fold" evidence="6">
    <location>
        <begin position="3736"/>
        <end position="3874"/>
    </location>
</feature>
<dbReference type="InterPro" id="IPR014030">
    <property type="entry name" value="Ketoacyl_synth_N"/>
</dbReference>
<dbReference type="Gene3D" id="3.40.50.720">
    <property type="entry name" value="NAD(P)-binding Rossmann-like Domain"/>
    <property type="match status" value="3"/>
</dbReference>
<dbReference type="Gene3D" id="3.40.47.10">
    <property type="match status" value="3"/>
</dbReference>
<dbReference type="SMART" id="SM01294">
    <property type="entry name" value="PKS_PP_betabranch"/>
    <property type="match status" value="3"/>
</dbReference>
<dbReference type="SUPFAM" id="SSF50129">
    <property type="entry name" value="GroES-like"/>
    <property type="match status" value="1"/>
</dbReference>
<dbReference type="InterPro" id="IPR049552">
    <property type="entry name" value="PKS_DH_N"/>
</dbReference>
<evidence type="ECO:0008006" key="12">
    <source>
        <dbReference type="Google" id="ProtNLM"/>
    </source>
</evidence>
<dbReference type="Gene3D" id="3.30.70.3290">
    <property type="match status" value="3"/>
</dbReference>
<dbReference type="InterPro" id="IPR020841">
    <property type="entry name" value="PKS_Beta-ketoAc_synthase_dom"/>
</dbReference>
<keyword evidence="1" id="KW-0596">Phosphopantetheine</keyword>
<dbReference type="Pfam" id="PF21089">
    <property type="entry name" value="PKS_DH_N"/>
    <property type="match status" value="1"/>
</dbReference>
<feature type="domain" description="Carrier" evidence="7">
    <location>
        <begin position="1142"/>
        <end position="1217"/>
    </location>
</feature>